<evidence type="ECO:0000313" key="3">
    <source>
        <dbReference type="EMBL" id="CAI9554496.1"/>
    </source>
</evidence>
<keyword evidence="4" id="KW-1185">Reference proteome</keyword>
<dbReference type="PANTHER" id="PTHR23250">
    <property type="entry name" value="DYSFERLIN-RELATED"/>
    <property type="match status" value="1"/>
</dbReference>
<sequence>MGCWGVNSANNIFFRHNVKPTSCQGSHWEQTDGSLVMIEVGTDGSVYGVNSAGNVYKRDGISSETPTGRVWTQLDFCATFKHVTYDNGSLWLLSPTGDIYQCAETDH</sequence>
<organism evidence="3 4">
    <name type="scientific">Staurois parvus</name>
    <dbReference type="NCBI Taxonomy" id="386267"/>
    <lineage>
        <taxon>Eukaryota</taxon>
        <taxon>Metazoa</taxon>
        <taxon>Chordata</taxon>
        <taxon>Craniata</taxon>
        <taxon>Vertebrata</taxon>
        <taxon>Euteleostomi</taxon>
        <taxon>Amphibia</taxon>
        <taxon>Batrachia</taxon>
        <taxon>Anura</taxon>
        <taxon>Neobatrachia</taxon>
        <taxon>Ranoidea</taxon>
        <taxon>Ranidae</taxon>
        <taxon>Staurois</taxon>
    </lineage>
</organism>
<comment type="similarity">
    <text evidence="2">Belongs to the tectonin family.</text>
</comment>
<accession>A0ABN9C479</accession>
<protein>
    <recommendedName>
        <fullName evidence="5">Lectin</fullName>
    </recommendedName>
</protein>
<evidence type="ECO:0000256" key="2">
    <source>
        <dbReference type="ARBA" id="ARBA00038331"/>
    </source>
</evidence>
<dbReference type="InterPro" id="IPR051513">
    <property type="entry name" value="Tectonin_beta-prop"/>
</dbReference>
<dbReference type="EMBL" id="CATNWA010007665">
    <property type="protein sequence ID" value="CAI9554496.1"/>
    <property type="molecule type" value="Genomic_DNA"/>
</dbReference>
<name>A0ABN9C479_9NEOB</name>
<dbReference type="Proteomes" id="UP001162483">
    <property type="component" value="Unassembled WGS sequence"/>
</dbReference>
<gene>
    <name evidence="3" type="ORF">SPARVUS_LOCUS4224961</name>
</gene>
<comment type="caution">
    <text evidence="3">The sequence shown here is derived from an EMBL/GenBank/DDBJ whole genome shotgun (WGS) entry which is preliminary data.</text>
</comment>
<reference evidence="3" key="1">
    <citation type="submission" date="2023-05" db="EMBL/GenBank/DDBJ databases">
        <authorList>
            <person name="Stuckert A."/>
        </authorList>
    </citation>
    <scope>NUCLEOTIDE SEQUENCE</scope>
</reference>
<evidence type="ECO:0000256" key="1">
    <source>
        <dbReference type="ARBA" id="ARBA00022734"/>
    </source>
</evidence>
<dbReference type="PANTHER" id="PTHR23250:SF3">
    <property type="entry name" value="FISH-EGG LECTIN-LIKE ISOFORM X1-RELATED"/>
    <property type="match status" value="1"/>
</dbReference>
<keyword evidence="1" id="KW-0430">Lectin</keyword>
<evidence type="ECO:0000313" key="4">
    <source>
        <dbReference type="Proteomes" id="UP001162483"/>
    </source>
</evidence>
<proteinExistence type="inferred from homology"/>
<dbReference type="Pfam" id="PF19193">
    <property type="entry name" value="Tectonin"/>
    <property type="match status" value="1"/>
</dbReference>
<dbReference type="InterPro" id="IPR006624">
    <property type="entry name" value="Beta-propeller_rpt_TECPR"/>
</dbReference>
<dbReference type="SMART" id="SM00706">
    <property type="entry name" value="TECPR"/>
    <property type="match status" value="2"/>
</dbReference>
<evidence type="ECO:0008006" key="5">
    <source>
        <dbReference type="Google" id="ProtNLM"/>
    </source>
</evidence>